<proteinExistence type="predicted"/>
<sequence>MPHFTVHISEAVLDRQTEEGLIRGLTDAVDSVHGERFTHLVAVDLIGIPRGRRGLGGKPTAQVSPNITLSLREAAYRHPDVPDTPARLISAITESVVGVLGEQVREQVTVGLSATPEGRSGAGGRVA</sequence>
<reference evidence="1 2" key="1">
    <citation type="submission" date="2024-10" db="EMBL/GenBank/DDBJ databases">
        <title>The Natural Products Discovery Center: Release of the First 8490 Sequenced Strains for Exploring Actinobacteria Biosynthetic Diversity.</title>
        <authorList>
            <person name="Kalkreuter E."/>
            <person name="Kautsar S.A."/>
            <person name="Yang D."/>
            <person name="Bader C.D."/>
            <person name="Teijaro C.N."/>
            <person name="Fluegel L."/>
            <person name="Davis C.M."/>
            <person name="Simpson J.R."/>
            <person name="Lauterbach L."/>
            <person name="Steele A.D."/>
            <person name="Gui C."/>
            <person name="Meng S."/>
            <person name="Li G."/>
            <person name="Viehrig K."/>
            <person name="Ye F."/>
            <person name="Su P."/>
            <person name="Kiefer A.F."/>
            <person name="Nichols A."/>
            <person name="Cepeda A.J."/>
            <person name="Yan W."/>
            <person name="Fan B."/>
            <person name="Jiang Y."/>
            <person name="Adhikari A."/>
            <person name="Zheng C.-J."/>
            <person name="Schuster L."/>
            <person name="Cowan T.M."/>
            <person name="Smanski M.J."/>
            <person name="Chevrette M.G."/>
            <person name="De Carvalho L.P.S."/>
            <person name="Shen B."/>
        </authorList>
    </citation>
    <scope>NUCLEOTIDE SEQUENCE [LARGE SCALE GENOMIC DNA]</scope>
    <source>
        <strain evidence="1 2">NPDC006488</strain>
    </source>
</reference>
<gene>
    <name evidence="1" type="ORF">ACFYNQ_43035</name>
</gene>
<evidence type="ECO:0000313" key="1">
    <source>
        <dbReference type="EMBL" id="MFE9605310.1"/>
    </source>
</evidence>
<dbReference type="RefSeq" id="WP_388114099.1">
    <property type="nucleotide sequence ID" value="NZ_JBIAHM010000019.1"/>
</dbReference>
<keyword evidence="2" id="KW-1185">Reference proteome</keyword>
<organism evidence="1 2">
    <name type="scientific">Streptomyces hokutonensis</name>
    <dbReference type="NCBI Taxonomy" id="1306990"/>
    <lineage>
        <taxon>Bacteria</taxon>
        <taxon>Bacillati</taxon>
        <taxon>Actinomycetota</taxon>
        <taxon>Actinomycetes</taxon>
        <taxon>Kitasatosporales</taxon>
        <taxon>Streptomycetaceae</taxon>
        <taxon>Streptomyces</taxon>
    </lineage>
</organism>
<dbReference type="InterPro" id="IPR014347">
    <property type="entry name" value="Tautomerase/MIF_sf"/>
</dbReference>
<evidence type="ECO:0008006" key="3">
    <source>
        <dbReference type="Google" id="ProtNLM"/>
    </source>
</evidence>
<name>A0ABW6MGP2_9ACTN</name>
<accession>A0ABW6MGP2</accession>
<dbReference type="EMBL" id="JBIAHM010000019">
    <property type="protein sequence ID" value="MFE9605310.1"/>
    <property type="molecule type" value="Genomic_DNA"/>
</dbReference>
<protein>
    <recommendedName>
        <fullName evidence="3">Tautomerase</fullName>
    </recommendedName>
</protein>
<dbReference type="Gene3D" id="3.30.429.10">
    <property type="entry name" value="Macrophage Migration Inhibitory Factor"/>
    <property type="match status" value="1"/>
</dbReference>
<comment type="caution">
    <text evidence="1">The sequence shown here is derived from an EMBL/GenBank/DDBJ whole genome shotgun (WGS) entry which is preliminary data.</text>
</comment>
<evidence type="ECO:0000313" key="2">
    <source>
        <dbReference type="Proteomes" id="UP001601303"/>
    </source>
</evidence>
<dbReference type="Proteomes" id="UP001601303">
    <property type="component" value="Unassembled WGS sequence"/>
</dbReference>